<protein>
    <recommendedName>
        <fullName evidence="10">Cytochrome c-type biogenesis protein CcmE</fullName>
    </recommendedName>
    <alternativeName>
        <fullName evidence="10">Cytochrome c maturation protein E</fullName>
    </alternativeName>
    <alternativeName>
        <fullName evidence="10">Heme chaperone CcmE</fullName>
    </alternativeName>
</protein>
<keyword evidence="9 10" id="KW-0472">Membrane</keyword>
<dbReference type="SUPFAM" id="SSF82093">
    <property type="entry name" value="Heme chaperone CcmE"/>
    <property type="match status" value="1"/>
</dbReference>
<dbReference type="GO" id="GO:0017004">
    <property type="term" value="P:cytochrome complex assembly"/>
    <property type="evidence" value="ECO:0007669"/>
    <property type="project" value="UniProtKB-KW"/>
</dbReference>
<comment type="similarity">
    <text evidence="10">Belongs to the CcmE/CycJ family.</text>
</comment>
<dbReference type="Gene3D" id="2.40.50.140">
    <property type="entry name" value="Nucleic acid-binding proteins"/>
    <property type="match status" value="1"/>
</dbReference>
<keyword evidence="2 10" id="KW-0349">Heme</keyword>
<evidence type="ECO:0000313" key="13">
    <source>
        <dbReference type="Proteomes" id="UP000228987"/>
    </source>
</evidence>
<dbReference type="NCBIfam" id="NF009731">
    <property type="entry name" value="PRK13254.1-5"/>
    <property type="match status" value="1"/>
</dbReference>
<organism evidence="12 13">
    <name type="scientific">SAR86 cluster bacterium</name>
    <dbReference type="NCBI Taxonomy" id="2030880"/>
    <lineage>
        <taxon>Bacteria</taxon>
        <taxon>Pseudomonadati</taxon>
        <taxon>Pseudomonadota</taxon>
        <taxon>Gammaproteobacteria</taxon>
        <taxon>SAR86 cluster</taxon>
    </lineage>
</organism>
<keyword evidence="3 10" id="KW-0812">Transmembrane</keyword>
<keyword evidence="10" id="KW-1003">Cell membrane</keyword>
<evidence type="ECO:0000256" key="7">
    <source>
        <dbReference type="ARBA" id="ARBA00022989"/>
    </source>
</evidence>
<dbReference type="PANTHER" id="PTHR34128">
    <property type="entry name" value="CYTOCHROME C-TYPE BIOGENESIS PROTEIN CCME HOMOLOG, MITOCHONDRIAL"/>
    <property type="match status" value="1"/>
</dbReference>
<evidence type="ECO:0000256" key="6">
    <source>
        <dbReference type="ARBA" id="ARBA00022968"/>
    </source>
</evidence>
<keyword evidence="6 10" id="KW-0735">Signal-anchor</keyword>
<dbReference type="PANTHER" id="PTHR34128:SF2">
    <property type="entry name" value="CYTOCHROME C-TYPE BIOGENESIS PROTEIN CCME HOMOLOG, MITOCHONDRIAL"/>
    <property type="match status" value="1"/>
</dbReference>
<feature type="binding site" description="covalent" evidence="10 11">
    <location>
        <position position="125"/>
    </location>
    <ligand>
        <name>heme</name>
        <dbReference type="ChEBI" id="CHEBI:30413"/>
    </ligand>
</feature>
<dbReference type="GO" id="GO:0017003">
    <property type="term" value="P:protein-heme linkage"/>
    <property type="evidence" value="ECO:0007669"/>
    <property type="project" value="UniProtKB-UniRule"/>
</dbReference>
<proteinExistence type="inferred from homology"/>
<dbReference type="GO" id="GO:0046872">
    <property type="term" value="F:metal ion binding"/>
    <property type="evidence" value="ECO:0007669"/>
    <property type="project" value="UniProtKB-KW"/>
</dbReference>
<name>A0A2A5CD41_9GAMM</name>
<evidence type="ECO:0000256" key="11">
    <source>
        <dbReference type="PIRSR" id="PIRSR604329-50"/>
    </source>
</evidence>
<accession>A0A2A5CD41</accession>
<evidence type="ECO:0000256" key="9">
    <source>
        <dbReference type="ARBA" id="ARBA00023136"/>
    </source>
</evidence>
<evidence type="ECO:0000256" key="1">
    <source>
        <dbReference type="ARBA" id="ARBA00004370"/>
    </source>
</evidence>
<comment type="caution">
    <text evidence="12">The sequence shown here is derived from an EMBL/GenBank/DDBJ whole genome shotgun (WGS) entry which is preliminary data.</text>
</comment>
<evidence type="ECO:0000313" key="12">
    <source>
        <dbReference type="EMBL" id="PCJ41448.1"/>
    </source>
</evidence>
<feature type="topological domain" description="Extracellular" evidence="10">
    <location>
        <begin position="30"/>
        <end position="147"/>
    </location>
</feature>
<feature type="topological domain" description="Cytoplasmic" evidence="10">
    <location>
        <begin position="1"/>
        <end position="8"/>
    </location>
</feature>
<dbReference type="EMBL" id="NVWI01000005">
    <property type="protein sequence ID" value="PCJ41448.1"/>
    <property type="molecule type" value="Genomic_DNA"/>
</dbReference>
<evidence type="ECO:0000256" key="10">
    <source>
        <dbReference type="HAMAP-Rule" id="MF_01959"/>
    </source>
</evidence>
<gene>
    <name evidence="10" type="primary">ccmE</name>
    <name evidence="10" type="synonym">cycJ</name>
    <name evidence="12" type="ORF">COA71_07765</name>
</gene>
<keyword evidence="7 10" id="KW-1133">Transmembrane helix</keyword>
<dbReference type="Pfam" id="PF03100">
    <property type="entry name" value="CcmE"/>
    <property type="match status" value="1"/>
</dbReference>
<keyword evidence="5 10" id="KW-0201">Cytochrome c-type biogenesis</keyword>
<evidence type="ECO:0000256" key="4">
    <source>
        <dbReference type="ARBA" id="ARBA00022723"/>
    </source>
</evidence>
<reference evidence="13" key="1">
    <citation type="submission" date="2017-08" db="EMBL/GenBank/DDBJ databases">
        <title>A dynamic microbial community with high functional redundancy inhabits the cold, oxic subseafloor aquifer.</title>
        <authorList>
            <person name="Tully B.J."/>
            <person name="Wheat C.G."/>
            <person name="Glazer B.T."/>
            <person name="Huber J.A."/>
        </authorList>
    </citation>
    <scope>NUCLEOTIDE SEQUENCE [LARGE SCALE GENOMIC DNA]</scope>
</reference>
<keyword evidence="4 10" id="KW-0479">Metal-binding</keyword>
<dbReference type="InterPro" id="IPR036127">
    <property type="entry name" value="CcmE-like_sf"/>
</dbReference>
<dbReference type="AlphaFoldDB" id="A0A2A5CD41"/>
<keyword evidence="8 10" id="KW-0408">Iron</keyword>
<evidence type="ECO:0000256" key="3">
    <source>
        <dbReference type="ARBA" id="ARBA00022692"/>
    </source>
</evidence>
<dbReference type="GO" id="GO:0020037">
    <property type="term" value="F:heme binding"/>
    <property type="evidence" value="ECO:0007669"/>
    <property type="project" value="InterPro"/>
</dbReference>
<dbReference type="GO" id="GO:0005886">
    <property type="term" value="C:plasma membrane"/>
    <property type="evidence" value="ECO:0007669"/>
    <property type="project" value="UniProtKB-SubCell"/>
</dbReference>
<comment type="subcellular location">
    <subcellularLocation>
        <location evidence="10">Cell membrane</location>
        <topology evidence="10">Single-pass type II membrane protein</topology>
    </subcellularLocation>
    <subcellularLocation>
        <location evidence="1">Membrane</location>
    </subcellularLocation>
</comment>
<dbReference type="Proteomes" id="UP000228987">
    <property type="component" value="Unassembled WGS sequence"/>
</dbReference>
<evidence type="ECO:0000256" key="8">
    <source>
        <dbReference type="ARBA" id="ARBA00023004"/>
    </source>
</evidence>
<sequence length="147" mass="15336">MTAPRKQRMAIVGFIVAGSAVAIGLVLFALSEGINVFYTPTEVAQGAVPTGQNFRIGGMVKTGSLRTGELEGTLVEFLTTDCAIDIPVSFTGVLPDLFREGQGVVADGYIDSNGVFQASQILAKHDENYMSAESVAAMEASGATCDP</sequence>
<dbReference type="HAMAP" id="MF_01959">
    <property type="entry name" value="CcmE"/>
    <property type="match status" value="1"/>
</dbReference>
<feature type="binding site" description="axial binding residue" evidence="10 11">
    <location>
        <position position="129"/>
    </location>
    <ligand>
        <name>heme</name>
        <dbReference type="ChEBI" id="CHEBI:30413"/>
    </ligand>
    <ligandPart>
        <name>Fe</name>
        <dbReference type="ChEBI" id="CHEBI:18248"/>
    </ligandPart>
</feature>
<dbReference type="NCBIfam" id="NF009727">
    <property type="entry name" value="PRK13254.1-1"/>
    <property type="match status" value="1"/>
</dbReference>
<comment type="function">
    <text evidence="10">Heme chaperone required for the biogenesis of c-type cytochromes. Transiently binds heme delivered by CcmC and transfers the heme to apo-cytochromes in a process facilitated by CcmF and CcmH.</text>
</comment>
<dbReference type="InterPro" id="IPR004329">
    <property type="entry name" value="CcmE"/>
</dbReference>
<evidence type="ECO:0000256" key="5">
    <source>
        <dbReference type="ARBA" id="ARBA00022748"/>
    </source>
</evidence>
<evidence type="ECO:0000256" key="2">
    <source>
        <dbReference type="ARBA" id="ARBA00022617"/>
    </source>
</evidence>
<dbReference type="InterPro" id="IPR012340">
    <property type="entry name" value="NA-bd_OB-fold"/>
</dbReference>